<sequence length="48" mass="5115">MPGLDAAGNWVRAPKGGPVGQSKQHSHEQGLNRYSGQCQAAPKKSKQK</sequence>
<name>A0A378WCD2_MYCFO</name>
<gene>
    <name evidence="2" type="ORF">NCTC1542_06801</name>
</gene>
<dbReference type="EMBL" id="UGQY01000006">
    <property type="protein sequence ID" value="SUA31447.1"/>
    <property type="molecule type" value="Genomic_DNA"/>
</dbReference>
<reference evidence="2 3" key="1">
    <citation type="submission" date="2018-06" db="EMBL/GenBank/DDBJ databases">
        <authorList>
            <consortium name="Pathogen Informatics"/>
            <person name="Doyle S."/>
        </authorList>
    </citation>
    <scope>NUCLEOTIDE SEQUENCE [LARGE SCALE GENOMIC DNA]</scope>
    <source>
        <strain evidence="2 3">NCTC1542</strain>
    </source>
</reference>
<accession>A0A378WCD2</accession>
<protein>
    <submittedName>
        <fullName evidence="2">Uncharacterized protein</fullName>
    </submittedName>
</protein>
<organism evidence="2 3">
    <name type="scientific">Mycolicibacterium fortuitum</name>
    <name type="common">Mycobacterium fortuitum</name>
    <dbReference type="NCBI Taxonomy" id="1766"/>
    <lineage>
        <taxon>Bacteria</taxon>
        <taxon>Bacillati</taxon>
        <taxon>Actinomycetota</taxon>
        <taxon>Actinomycetes</taxon>
        <taxon>Mycobacteriales</taxon>
        <taxon>Mycobacteriaceae</taxon>
        <taxon>Mycolicibacterium</taxon>
    </lineage>
</organism>
<proteinExistence type="predicted"/>
<evidence type="ECO:0000313" key="2">
    <source>
        <dbReference type="EMBL" id="SUA31447.1"/>
    </source>
</evidence>
<evidence type="ECO:0000256" key="1">
    <source>
        <dbReference type="SAM" id="MobiDB-lite"/>
    </source>
</evidence>
<evidence type="ECO:0000313" key="3">
    <source>
        <dbReference type="Proteomes" id="UP000255389"/>
    </source>
</evidence>
<dbReference type="AlphaFoldDB" id="A0A378WCD2"/>
<dbReference type="Proteomes" id="UP000255389">
    <property type="component" value="Unassembled WGS sequence"/>
</dbReference>
<feature type="region of interest" description="Disordered" evidence="1">
    <location>
        <begin position="1"/>
        <end position="48"/>
    </location>
</feature>